<dbReference type="Proteomes" id="UP000236291">
    <property type="component" value="Unassembled WGS sequence"/>
</dbReference>
<feature type="non-terminal residue" evidence="1">
    <location>
        <position position="19"/>
    </location>
</feature>
<comment type="caution">
    <text evidence="1">The sequence shown here is derived from an EMBL/GenBank/DDBJ whole genome shotgun (WGS) entry which is preliminary data.</text>
</comment>
<organism evidence="1 2">
    <name type="scientific">Trifolium pratense</name>
    <name type="common">Red clover</name>
    <dbReference type="NCBI Taxonomy" id="57577"/>
    <lineage>
        <taxon>Eukaryota</taxon>
        <taxon>Viridiplantae</taxon>
        <taxon>Streptophyta</taxon>
        <taxon>Embryophyta</taxon>
        <taxon>Tracheophyta</taxon>
        <taxon>Spermatophyta</taxon>
        <taxon>Magnoliopsida</taxon>
        <taxon>eudicotyledons</taxon>
        <taxon>Gunneridae</taxon>
        <taxon>Pentapetalae</taxon>
        <taxon>rosids</taxon>
        <taxon>fabids</taxon>
        <taxon>Fabales</taxon>
        <taxon>Fabaceae</taxon>
        <taxon>Papilionoideae</taxon>
        <taxon>50 kb inversion clade</taxon>
        <taxon>NPAAA clade</taxon>
        <taxon>Hologalegina</taxon>
        <taxon>IRL clade</taxon>
        <taxon>Trifolieae</taxon>
        <taxon>Trifolium</taxon>
    </lineage>
</organism>
<name>A0A2K3KW36_TRIPR</name>
<proteinExistence type="predicted"/>
<reference evidence="1 2" key="2">
    <citation type="journal article" date="2017" name="Front. Plant Sci.">
        <title>Gene Classification and Mining of Molecular Markers Useful in Red Clover (Trifolium pratense) Breeding.</title>
        <authorList>
            <person name="Istvanek J."/>
            <person name="Dluhosova J."/>
            <person name="Dluhos P."/>
            <person name="Patkova L."/>
            <person name="Nedelnik J."/>
            <person name="Repkova J."/>
        </authorList>
    </citation>
    <scope>NUCLEOTIDE SEQUENCE [LARGE SCALE GENOMIC DNA]</scope>
    <source>
        <strain evidence="2">cv. Tatra</strain>
        <tissue evidence="1">Young leaves</tissue>
    </source>
</reference>
<gene>
    <name evidence="1" type="ORF">L195_g057443</name>
</gene>
<accession>A0A2K3KW36</accession>
<protein>
    <submittedName>
        <fullName evidence="1">Uncharacterized protein</fullName>
    </submittedName>
</protein>
<dbReference type="AlphaFoldDB" id="A0A2K3KW36"/>
<evidence type="ECO:0000313" key="2">
    <source>
        <dbReference type="Proteomes" id="UP000236291"/>
    </source>
</evidence>
<sequence>MFTEEEREIEAHSLIKSDQ</sequence>
<reference evidence="1 2" key="1">
    <citation type="journal article" date="2014" name="Am. J. Bot.">
        <title>Genome assembly and annotation for red clover (Trifolium pratense; Fabaceae).</title>
        <authorList>
            <person name="Istvanek J."/>
            <person name="Jaros M."/>
            <person name="Krenek A."/>
            <person name="Repkova J."/>
        </authorList>
    </citation>
    <scope>NUCLEOTIDE SEQUENCE [LARGE SCALE GENOMIC DNA]</scope>
    <source>
        <strain evidence="2">cv. Tatra</strain>
        <tissue evidence="1">Young leaves</tissue>
    </source>
</reference>
<evidence type="ECO:0000313" key="1">
    <source>
        <dbReference type="EMBL" id="PNX70488.1"/>
    </source>
</evidence>
<dbReference type="EMBL" id="ASHM01113839">
    <property type="protein sequence ID" value="PNX70488.1"/>
    <property type="molecule type" value="Genomic_DNA"/>
</dbReference>